<name>A0A494VPD3_9SPHI</name>
<organism evidence="2 3">
    <name type="scientific">Mucilaginibacter celer</name>
    <dbReference type="NCBI Taxonomy" id="2305508"/>
    <lineage>
        <taxon>Bacteria</taxon>
        <taxon>Pseudomonadati</taxon>
        <taxon>Bacteroidota</taxon>
        <taxon>Sphingobacteriia</taxon>
        <taxon>Sphingobacteriales</taxon>
        <taxon>Sphingobacteriaceae</taxon>
        <taxon>Mucilaginibacter</taxon>
    </lineage>
</organism>
<evidence type="ECO:0008006" key="4">
    <source>
        <dbReference type="Google" id="ProtNLM"/>
    </source>
</evidence>
<accession>A0A494VPD3</accession>
<dbReference type="AlphaFoldDB" id="A0A494VPD3"/>
<evidence type="ECO:0000313" key="3">
    <source>
        <dbReference type="Proteomes" id="UP000270046"/>
    </source>
</evidence>
<dbReference type="KEGG" id="muh:HYN43_010495"/>
<feature type="chain" id="PRO_5019871108" description="DUF4468 domain-containing protein" evidence="1">
    <location>
        <begin position="20"/>
        <end position="174"/>
    </location>
</feature>
<dbReference type="OrthoDB" id="798518at2"/>
<dbReference type="Gene3D" id="3.30.530.80">
    <property type="match status" value="1"/>
</dbReference>
<feature type="signal peptide" evidence="1">
    <location>
        <begin position="1"/>
        <end position="19"/>
    </location>
</feature>
<dbReference type="EMBL" id="CP032869">
    <property type="protein sequence ID" value="AYL95691.1"/>
    <property type="molecule type" value="Genomic_DNA"/>
</dbReference>
<keyword evidence="1" id="KW-0732">Signal</keyword>
<dbReference type="RefSeq" id="WP_119411649.1">
    <property type="nucleotide sequence ID" value="NZ_CP032869.1"/>
</dbReference>
<keyword evidence="3" id="KW-1185">Reference proteome</keyword>
<sequence length="174" mass="19984">MIRKLLIVSLLLKPFISIAQGNNTSPILLQMRNGKVYFDNVYALNPTFKKADLYNKAQNWFKGEEKAITTANEKKGEIIGTYTTRVNIGTTGNYYFVRVVVDVIVYDATYEVKVYDVYEKPIEKGISNEYSKIEYRWWDFRRGHPWSGDDEPLFRGISAAVGSVMDSLGNEMNK</sequence>
<evidence type="ECO:0000313" key="2">
    <source>
        <dbReference type="EMBL" id="AYL95691.1"/>
    </source>
</evidence>
<dbReference type="Proteomes" id="UP000270046">
    <property type="component" value="Chromosome"/>
</dbReference>
<evidence type="ECO:0000256" key="1">
    <source>
        <dbReference type="SAM" id="SignalP"/>
    </source>
</evidence>
<proteinExistence type="predicted"/>
<protein>
    <recommendedName>
        <fullName evidence="4">DUF4468 domain-containing protein</fullName>
    </recommendedName>
</protein>
<reference evidence="2 3" key="1">
    <citation type="submission" date="2018-10" db="EMBL/GenBank/DDBJ databases">
        <title>Genome sequencing of Mucilaginibacter sp. HYN0043.</title>
        <authorList>
            <person name="Kim M."/>
            <person name="Yi H."/>
        </authorList>
    </citation>
    <scope>NUCLEOTIDE SEQUENCE [LARGE SCALE GENOMIC DNA]</scope>
    <source>
        <strain evidence="2 3">HYN0043</strain>
    </source>
</reference>
<gene>
    <name evidence="2" type="ORF">HYN43_010495</name>
</gene>